<evidence type="ECO:0008006" key="4">
    <source>
        <dbReference type="Google" id="ProtNLM"/>
    </source>
</evidence>
<evidence type="ECO:0000313" key="2">
    <source>
        <dbReference type="EMBL" id="SFJ73132.1"/>
    </source>
</evidence>
<accession>A0A1I3TRB1</accession>
<evidence type="ECO:0000313" key="3">
    <source>
        <dbReference type="Proteomes" id="UP000199110"/>
    </source>
</evidence>
<dbReference type="AlphaFoldDB" id="A0A1I3TRB1"/>
<keyword evidence="1" id="KW-0732">Signal</keyword>
<name>A0A1I3TRB1_9RHOB</name>
<proteinExistence type="predicted"/>
<dbReference type="Proteomes" id="UP000199110">
    <property type="component" value="Unassembled WGS sequence"/>
</dbReference>
<gene>
    <name evidence="2" type="ORF">SAMN04488095_3490</name>
</gene>
<dbReference type="RefSeq" id="WP_092783995.1">
    <property type="nucleotide sequence ID" value="NZ_FORA01000006.1"/>
</dbReference>
<dbReference type="OrthoDB" id="9773411at2"/>
<dbReference type="STRING" id="390807.SAMN04488095_3490"/>
<keyword evidence="3" id="KW-1185">Reference proteome</keyword>
<protein>
    <recommendedName>
        <fullName evidence="4">Outer membrane protein beta-barrel family protein</fullName>
    </recommendedName>
</protein>
<dbReference type="EMBL" id="FORA01000006">
    <property type="protein sequence ID" value="SFJ73132.1"/>
    <property type="molecule type" value="Genomic_DNA"/>
</dbReference>
<feature type="chain" id="PRO_5011733443" description="Outer membrane protein beta-barrel family protein" evidence="1">
    <location>
        <begin position="20"/>
        <end position="1119"/>
    </location>
</feature>
<sequence length="1119" mass="120140">MKLATAVSVIALMAGQAGAQGFALTLNGDTVTGSADVAAEVARVDRQLQQADVRVQYSGLAPEARLTVEVTEVANGRVRVQTASNFPAFIVRGELRLVDRAATAGPRVVSRQALGPNGAADVILPSGVAVEDLVLVYRVYDAQGRWNETEEVALAVLGDTVAGVERGSDITARRGIPIRGGAVRVSGSSVAPGAVIETMGEAILPDPSGDFVVERILPPGSHPVRVAVNGAGAAPLDITRDVDIPTREFFGVGTADLTFGLGTGADGASDNRGRLAFFIEGRTAGGVEITASADTGEEDLDDLFKALEERDPREVLQRIDPRDLFPTYGDDSTLEDRTPSSGRLFLRVEKDRNYLQWGDFAGNIGNNSLVRNERQLYGLQVYGETPATTSRGLPRASVSAYAASPDRLPQRDLFQGTGGSVYFLRQQDVAVGTEILTVQLRDPDTGRVIETRRLEPGQDYRINHAQGIVTLDRPLSARVEEGLLGLTGISRPLDVVLAVQYEYTPNAFAVTGETGGARVEAWVTDDLRFGVAGIKERTGGADQTLTGADLLWVIGEDSFLSLEVAESDGPGFGEAFSPDGGLAFETDAAPAGSGSAYKAEFQLDFRDAGLAFDGALTAYAERREEGFNSLDFRTTAATGDERLWGVATEVTPRDGLTFALTYDDYENDVGEADREGSVEAVIDLTERFRLGLGLYHEERRGGARPTGTRTNAAARLTYAATEDFSISVFGQGTLSESGLGSDDRLGAGFEWSFAEGWALGVEASDGSLGPAADVLLSYGDEAGNTRYLGWVLDPERTVAGTTLRGSDKGRIVTGGRQRINDRVTVFGENIYDVFGDYRTLTQAYGVDYAPHADLSTTLAFEIGRIDDRPGTDLERRAVSLGATLDREFWQASGRLEFRDEEGLRAGTVFASETIIATANVAWEIDASQRLVFSLDYADVSTDSSTIISGDYTDVVLGYAYRPVTNDRLNVLARYRFLDDGVGQRIDGVDDPGPRQRSHIASVSALYDVSPGWTLGGSLAYRAAQTSAGPADPFIDNDAWLGVASVRWHALKKWDVLLEARQFEALDAQTSDTGFVATGYRQINENYSIGLGYNFGTFSDDLTDLVQDDEGLFINLLAQF</sequence>
<organism evidence="2 3">
    <name type="scientific">Jannaschia pohangensis</name>
    <dbReference type="NCBI Taxonomy" id="390807"/>
    <lineage>
        <taxon>Bacteria</taxon>
        <taxon>Pseudomonadati</taxon>
        <taxon>Pseudomonadota</taxon>
        <taxon>Alphaproteobacteria</taxon>
        <taxon>Rhodobacterales</taxon>
        <taxon>Roseobacteraceae</taxon>
        <taxon>Jannaschia</taxon>
    </lineage>
</organism>
<reference evidence="2 3" key="1">
    <citation type="submission" date="2016-10" db="EMBL/GenBank/DDBJ databases">
        <authorList>
            <person name="de Groot N.N."/>
        </authorList>
    </citation>
    <scope>NUCLEOTIDE SEQUENCE [LARGE SCALE GENOMIC DNA]</scope>
    <source>
        <strain evidence="2 3">DSM 19073</strain>
    </source>
</reference>
<evidence type="ECO:0000256" key="1">
    <source>
        <dbReference type="SAM" id="SignalP"/>
    </source>
</evidence>
<dbReference type="SUPFAM" id="SSF56935">
    <property type="entry name" value="Porins"/>
    <property type="match status" value="3"/>
</dbReference>
<feature type="signal peptide" evidence="1">
    <location>
        <begin position="1"/>
        <end position="19"/>
    </location>
</feature>